<comment type="caution">
    <text evidence="2">The sequence shown here is derived from an EMBL/GenBank/DDBJ whole genome shotgun (WGS) entry which is preliminary data.</text>
</comment>
<proteinExistence type="predicted"/>
<name>A0A8J2L5B2_9HEXA</name>
<evidence type="ECO:0000313" key="2">
    <source>
        <dbReference type="EMBL" id="CAG7825348.1"/>
    </source>
</evidence>
<dbReference type="OrthoDB" id="6478931at2759"/>
<evidence type="ECO:0000313" key="3">
    <source>
        <dbReference type="Proteomes" id="UP000708208"/>
    </source>
</evidence>
<dbReference type="Proteomes" id="UP000708208">
    <property type="component" value="Unassembled WGS sequence"/>
</dbReference>
<keyword evidence="1" id="KW-0472">Membrane</keyword>
<accession>A0A8J2L5B2</accession>
<feature type="transmembrane region" description="Helical" evidence="1">
    <location>
        <begin position="36"/>
        <end position="59"/>
    </location>
</feature>
<dbReference type="AlphaFoldDB" id="A0A8J2L5B2"/>
<gene>
    <name evidence="2" type="ORF">AFUS01_LOCUS35462</name>
</gene>
<evidence type="ECO:0000256" key="1">
    <source>
        <dbReference type="SAM" id="Phobius"/>
    </source>
</evidence>
<protein>
    <submittedName>
        <fullName evidence="2">Uncharacterized protein</fullName>
    </submittedName>
</protein>
<sequence length="67" mass="7530">MDSVWKEFHGNCVETTQGILLVHHEVISNRIGFRGLGFFTVTYTFLGTVLSVISTYSVVVMQFQNSS</sequence>
<organism evidence="2 3">
    <name type="scientific">Allacma fusca</name>
    <dbReference type="NCBI Taxonomy" id="39272"/>
    <lineage>
        <taxon>Eukaryota</taxon>
        <taxon>Metazoa</taxon>
        <taxon>Ecdysozoa</taxon>
        <taxon>Arthropoda</taxon>
        <taxon>Hexapoda</taxon>
        <taxon>Collembola</taxon>
        <taxon>Symphypleona</taxon>
        <taxon>Sminthuridae</taxon>
        <taxon>Allacma</taxon>
    </lineage>
</organism>
<keyword evidence="1" id="KW-0812">Transmembrane</keyword>
<keyword evidence="3" id="KW-1185">Reference proteome</keyword>
<keyword evidence="1" id="KW-1133">Transmembrane helix</keyword>
<reference evidence="2" key="1">
    <citation type="submission" date="2021-06" db="EMBL/GenBank/DDBJ databases">
        <authorList>
            <person name="Hodson N. C."/>
            <person name="Mongue J. A."/>
            <person name="Jaron S. K."/>
        </authorList>
    </citation>
    <scope>NUCLEOTIDE SEQUENCE</scope>
</reference>
<dbReference type="EMBL" id="CAJVCH010535889">
    <property type="protein sequence ID" value="CAG7825348.1"/>
    <property type="molecule type" value="Genomic_DNA"/>
</dbReference>